<dbReference type="Proteomes" id="UP001162060">
    <property type="component" value="Unassembled WGS sequence"/>
</dbReference>
<comment type="caution">
    <text evidence="1">The sequence shown here is derived from an EMBL/GenBank/DDBJ whole genome shotgun (WGS) entry which is preliminary data.</text>
</comment>
<sequence>MLSVVTSRSYLVSTTATDSSAQSGLRPREDVTRLVEKEVQEVEDVIRGIYPEAAFIE</sequence>
<dbReference type="AlphaFoldDB" id="A0AAV1T0K3"/>
<evidence type="ECO:0000313" key="2">
    <source>
        <dbReference type="Proteomes" id="UP001162060"/>
    </source>
</evidence>
<organism evidence="1 2">
    <name type="scientific">Peronospora matthiolae</name>
    <dbReference type="NCBI Taxonomy" id="2874970"/>
    <lineage>
        <taxon>Eukaryota</taxon>
        <taxon>Sar</taxon>
        <taxon>Stramenopiles</taxon>
        <taxon>Oomycota</taxon>
        <taxon>Peronosporomycetes</taxon>
        <taxon>Peronosporales</taxon>
        <taxon>Peronosporaceae</taxon>
        <taxon>Peronospora</taxon>
    </lineage>
</organism>
<evidence type="ECO:0000313" key="1">
    <source>
        <dbReference type="EMBL" id="CAK7890620.1"/>
    </source>
</evidence>
<gene>
    <name evidence="1" type="ORF">PM001_LOCUS7</name>
</gene>
<name>A0AAV1T0K3_9STRA</name>
<protein>
    <submittedName>
        <fullName evidence="1">Uncharacterized protein</fullName>
    </submittedName>
</protein>
<dbReference type="EMBL" id="CAKLBY020000001">
    <property type="protein sequence ID" value="CAK7890620.1"/>
    <property type="molecule type" value="Genomic_DNA"/>
</dbReference>
<reference evidence="1" key="1">
    <citation type="submission" date="2024-01" db="EMBL/GenBank/DDBJ databases">
        <authorList>
            <person name="Webb A."/>
        </authorList>
    </citation>
    <scope>NUCLEOTIDE SEQUENCE</scope>
    <source>
        <strain evidence="1">Pm1</strain>
    </source>
</reference>
<proteinExistence type="predicted"/>
<accession>A0AAV1T0K3</accession>